<keyword evidence="2" id="KW-0813">Transport</keyword>
<feature type="transmembrane region" description="Helical" evidence="9">
    <location>
        <begin position="368"/>
        <end position="392"/>
    </location>
</feature>
<comment type="subcellular location">
    <subcellularLocation>
        <location evidence="1">Cell membrane</location>
        <topology evidence="1">Multi-pass membrane protein</topology>
    </subcellularLocation>
</comment>
<dbReference type="NCBIfam" id="TIGR00931">
    <property type="entry name" value="antiport_nhaC"/>
    <property type="match status" value="1"/>
</dbReference>
<feature type="transmembrane region" description="Helical" evidence="9">
    <location>
        <begin position="208"/>
        <end position="231"/>
    </location>
</feature>
<evidence type="ECO:0000256" key="5">
    <source>
        <dbReference type="ARBA" id="ARBA00022692"/>
    </source>
</evidence>
<evidence type="ECO:0000313" key="11">
    <source>
        <dbReference type="EMBL" id="EFM82206.1"/>
    </source>
</evidence>
<dbReference type="Proteomes" id="UP000004846">
    <property type="component" value="Unassembled WGS sequence"/>
</dbReference>
<evidence type="ECO:0000256" key="9">
    <source>
        <dbReference type="SAM" id="Phobius"/>
    </source>
</evidence>
<feature type="transmembrane region" description="Helical" evidence="9">
    <location>
        <begin position="125"/>
        <end position="145"/>
    </location>
</feature>
<feature type="transmembrane region" description="Helical" evidence="9">
    <location>
        <begin position="29"/>
        <end position="47"/>
    </location>
</feature>
<dbReference type="PANTHER" id="PTHR33451:SF6">
    <property type="entry name" value="NA(+)_H(+) ANTIPORTER NHAC"/>
    <property type="match status" value="1"/>
</dbReference>
<dbReference type="InterPro" id="IPR052180">
    <property type="entry name" value="NhaC_Na-H+_Antiporter"/>
</dbReference>
<feature type="transmembrane region" description="Helical" evidence="9">
    <location>
        <begin position="151"/>
        <end position="174"/>
    </location>
</feature>
<evidence type="ECO:0000313" key="12">
    <source>
        <dbReference type="Proteomes" id="UP000004846"/>
    </source>
</evidence>
<feature type="transmembrane region" description="Helical" evidence="9">
    <location>
        <begin position="421"/>
        <end position="442"/>
    </location>
</feature>
<dbReference type="RefSeq" id="WP_002393698.1">
    <property type="nucleotide sequence ID" value="NZ_GL454468.1"/>
</dbReference>
<feature type="transmembrane region" description="Helical" evidence="9">
    <location>
        <begin position="52"/>
        <end position="68"/>
    </location>
</feature>
<gene>
    <name evidence="11" type="primary">nhaC</name>
    <name evidence="11" type="ORF">HMPREF9498_02181</name>
</gene>
<keyword evidence="7 9" id="KW-0472">Membrane</keyword>
<evidence type="ECO:0000256" key="4">
    <source>
        <dbReference type="ARBA" id="ARBA00022475"/>
    </source>
</evidence>
<proteinExistence type="inferred from homology"/>
<dbReference type="EMBL" id="AEBR01000072">
    <property type="protein sequence ID" value="EFM82206.1"/>
    <property type="molecule type" value="Genomic_DNA"/>
</dbReference>
<keyword evidence="6 9" id="KW-1133">Transmembrane helix</keyword>
<dbReference type="AlphaFoldDB" id="A0A125W4Z1"/>
<dbReference type="GO" id="GO:0005886">
    <property type="term" value="C:plasma membrane"/>
    <property type="evidence" value="ECO:0007669"/>
    <property type="project" value="UniProtKB-SubCell"/>
</dbReference>
<dbReference type="InterPro" id="IPR004770">
    <property type="entry name" value="Na/H_antiport_NhaC"/>
</dbReference>
<keyword evidence="5 9" id="KW-0812">Transmembrane</keyword>
<evidence type="ECO:0000259" key="10">
    <source>
        <dbReference type="Pfam" id="PF03553"/>
    </source>
</evidence>
<feature type="domain" description="Na+/H+ antiporter NhaC-like C-terminal" evidence="10">
    <location>
        <begin position="178"/>
        <end position="467"/>
    </location>
</feature>
<comment type="similarity">
    <text evidence="8">Belongs to the NhaC Na(+)/H(+) (TC 2.A.35) antiporter family.</text>
</comment>
<dbReference type="InterPro" id="IPR018461">
    <property type="entry name" value="Na/H_Antiport_NhaC-like_C"/>
</dbReference>
<dbReference type="PANTHER" id="PTHR33451">
    <property type="entry name" value="MALATE-2H(+)/NA(+)-LACTATE ANTIPORTER"/>
    <property type="match status" value="1"/>
</dbReference>
<evidence type="ECO:0000256" key="2">
    <source>
        <dbReference type="ARBA" id="ARBA00022448"/>
    </source>
</evidence>
<feature type="transmembrane region" description="Helical" evidence="9">
    <location>
        <begin position="332"/>
        <end position="356"/>
    </location>
</feature>
<name>A0A125W4Z1_ENTFL</name>
<keyword evidence="4" id="KW-1003">Cell membrane</keyword>
<organism evidence="11 12">
    <name type="scientific">Enterococcus faecalis TX4248</name>
    <dbReference type="NCBI Taxonomy" id="749495"/>
    <lineage>
        <taxon>Bacteria</taxon>
        <taxon>Bacillati</taxon>
        <taxon>Bacillota</taxon>
        <taxon>Bacilli</taxon>
        <taxon>Lactobacillales</taxon>
        <taxon>Enterococcaceae</taxon>
        <taxon>Enterococcus</taxon>
    </lineage>
</organism>
<evidence type="ECO:0000256" key="3">
    <source>
        <dbReference type="ARBA" id="ARBA00022449"/>
    </source>
</evidence>
<evidence type="ECO:0000256" key="7">
    <source>
        <dbReference type="ARBA" id="ARBA00023136"/>
    </source>
</evidence>
<reference evidence="11 12" key="1">
    <citation type="submission" date="2010-07" db="EMBL/GenBank/DDBJ databases">
        <authorList>
            <person name="Sid Ahmed O."/>
        </authorList>
    </citation>
    <scope>NUCLEOTIDE SEQUENCE [LARGE SCALE GENOMIC DNA]</scope>
    <source>
        <strain evidence="11 12">TX4248</strain>
    </source>
</reference>
<keyword evidence="3" id="KW-0050">Antiport</keyword>
<dbReference type="HOGENOM" id="CLU_033405_1_0_9"/>
<feature type="transmembrane region" description="Helical" evidence="9">
    <location>
        <begin position="88"/>
        <end position="118"/>
    </location>
</feature>
<accession>A0A125W4Z1</accession>
<evidence type="ECO:0000256" key="8">
    <source>
        <dbReference type="ARBA" id="ARBA00038435"/>
    </source>
</evidence>
<comment type="caution">
    <text evidence="11">The sequence shown here is derived from an EMBL/GenBank/DDBJ whole genome shotgun (WGS) entry which is preliminary data.</text>
</comment>
<evidence type="ECO:0000256" key="6">
    <source>
        <dbReference type="ARBA" id="ARBA00022989"/>
    </source>
</evidence>
<dbReference type="Pfam" id="PF03553">
    <property type="entry name" value="Na_H_antiporter"/>
    <property type="match status" value="1"/>
</dbReference>
<feature type="transmembrane region" description="Helical" evidence="9">
    <location>
        <begin position="449"/>
        <end position="470"/>
    </location>
</feature>
<dbReference type="GO" id="GO:0015297">
    <property type="term" value="F:antiporter activity"/>
    <property type="evidence" value="ECO:0007669"/>
    <property type="project" value="UniProtKB-KW"/>
</dbReference>
<protein>
    <submittedName>
        <fullName evidence="11">Na+/H+ antiporter NhaC</fullName>
    </submittedName>
</protein>
<evidence type="ECO:0000256" key="1">
    <source>
        <dbReference type="ARBA" id="ARBA00004651"/>
    </source>
</evidence>
<sequence length="481" mass="51619">MSEYSEKRLEESNEMKEKQKKKTVSVREASIVLLIIVAAIATGVIGLKISPNITILFVIALILGYAMFRKVPFDQMHKGIVDGLKPGIIPIFIFILVGALIAVWIQAGIIPTIMVFGFKMISVKWFVPSVFIVCAIVGSAVGSAFTVMSTIGIAFFGIGSTLGLNPALVVGAIVSGSVFGDKMSPLSESTNLAAAIVEADLFKHIKNLMWSTVPAFIVSLILFMILGQTYANTSLTEVVQVIQVLEDHFTISIWSLLPLALMLICAWRKIPAIITILLNIIVAVIMIIIQNPKVSLQALGNTLENGFVSQTGNAQIDQLLSRGGIMSMMPTVALIILTLSLGGLLMELGLISAVMEVVSQKMSSTPKLILSTLLTGIGVNIFIGEQFLSVILPGNAFKEVYKKEGLDPTVLGRTLEDGGTVINYLIPWGIAGSFVAGTFGVSTLTYLPFVFFSLLSPVFSMVSAFTGLGIKRLSAEPVTEK</sequence>
<feature type="transmembrane region" description="Helical" evidence="9">
    <location>
        <begin position="272"/>
        <end position="289"/>
    </location>
</feature>